<proteinExistence type="predicted"/>
<feature type="non-terminal residue" evidence="8">
    <location>
        <position position="1"/>
    </location>
</feature>
<evidence type="ECO:0000313" key="9">
    <source>
        <dbReference type="Proteomes" id="UP000243876"/>
    </source>
</evidence>
<dbReference type="OrthoDB" id="1927044at2759"/>
<organism evidence="8 9">
    <name type="scientific">Sporidiobolus salmonicolor</name>
    <name type="common">Yeast-like fungus</name>
    <name type="synonym">Sporobolomyces salmonicolor</name>
    <dbReference type="NCBI Taxonomy" id="5005"/>
    <lineage>
        <taxon>Eukaryota</taxon>
        <taxon>Fungi</taxon>
        <taxon>Dikarya</taxon>
        <taxon>Basidiomycota</taxon>
        <taxon>Pucciniomycotina</taxon>
        <taxon>Microbotryomycetes</taxon>
        <taxon>Sporidiobolales</taxon>
        <taxon>Sporidiobolaceae</taxon>
        <taxon>Sporobolomyces</taxon>
    </lineage>
</organism>
<feature type="non-terminal residue" evidence="8">
    <location>
        <position position="267"/>
    </location>
</feature>
<evidence type="ECO:0000256" key="4">
    <source>
        <dbReference type="ARBA" id="ARBA00023235"/>
    </source>
</evidence>
<evidence type="ECO:0000256" key="7">
    <source>
        <dbReference type="ARBA" id="ARBA00030599"/>
    </source>
</evidence>
<dbReference type="Pfam" id="PF00834">
    <property type="entry name" value="Ribul_P_3_epim"/>
    <property type="match status" value="3"/>
</dbReference>
<dbReference type="Proteomes" id="UP000243876">
    <property type="component" value="Unassembled WGS sequence"/>
</dbReference>
<comment type="pathway">
    <text evidence="1">Carbohydrate degradation; pentose phosphate pathway; D-xylulose 5-phosphate from D-ribulose 5-phosphate (non-oxidative stage): step 1/1.</text>
</comment>
<dbReference type="UniPathway" id="UPA00115">
    <property type="reaction ID" value="UER00411"/>
</dbReference>
<evidence type="ECO:0000256" key="5">
    <source>
        <dbReference type="ARBA" id="ARBA00023285"/>
    </source>
</evidence>
<dbReference type="AlphaFoldDB" id="A0A0D6ESZ5"/>
<keyword evidence="5" id="KW-0170">Cobalt</keyword>
<reference evidence="9" key="1">
    <citation type="submission" date="2015-02" db="EMBL/GenBank/DDBJ databases">
        <authorList>
            <person name="Gon?alves P."/>
        </authorList>
    </citation>
    <scope>NUCLEOTIDE SEQUENCE [LARGE SCALE GENOMIC DNA]</scope>
</reference>
<keyword evidence="9" id="KW-1185">Reference proteome</keyword>
<sequence>MSSSPRAIISPSVLASNFADLGNEIKRMMHCGAEWVHMGRSLSPSSVLFPTHLGLNRAPTDVMDGHFVPNITMGPPVLASVHKTVDNVFMDCHMMVSDPARVRYLALLSRPVRSGLSLTDSMMGAQWVKPVAEAGGKSYTFHIEALEKPELAHELVDLIHSTGMRAAVAISPDTPSSAITDALGESVDMLLVMTVVPGPSPPLARPLTSSDFCETDGGLWYGAGAGGQKFMERCIPKVAELRTRFPTKDIQVDGGVGPGTVGCCARA</sequence>
<dbReference type="SUPFAM" id="SSF51366">
    <property type="entry name" value="Ribulose-phoshate binding barrel"/>
    <property type="match status" value="1"/>
</dbReference>
<protein>
    <recommendedName>
        <fullName evidence="2">Ribulose-phosphate 3-epimerase</fullName>
    </recommendedName>
    <alternativeName>
        <fullName evidence="7">Pentose-5-phosphate 3-epimerase</fullName>
    </alternativeName>
    <alternativeName>
        <fullName evidence="6">RPE</fullName>
    </alternativeName>
</protein>
<evidence type="ECO:0000313" key="8">
    <source>
        <dbReference type="EMBL" id="CEQ43227.1"/>
    </source>
</evidence>
<dbReference type="GO" id="GO:0005975">
    <property type="term" value="P:carbohydrate metabolic process"/>
    <property type="evidence" value="ECO:0007669"/>
    <property type="project" value="InterPro"/>
</dbReference>
<keyword evidence="3" id="KW-0479">Metal-binding</keyword>
<dbReference type="InterPro" id="IPR013785">
    <property type="entry name" value="Aldolase_TIM"/>
</dbReference>
<dbReference type="InterPro" id="IPR000056">
    <property type="entry name" value="Ribul_P_3_epim-like"/>
</dbReference>
<dbReference type="GO" id="GO:0006098">
    <property type="term" value="P:pentose-phosphate shunt"/>
    <property type="evidence" value="ECO:0007669"/>
    <property type="project" value="UniProtKB-UniPathway"/>
</dbReference>
<dbReference type="GO" id="GO:0046872">
    <property type="term" value="F:metal ion binding"/>
    <property type="evidence" value="ECO:0007669"/>
    <property type="project" value="UniProtKB-KW"/>
</dbReference>
<dbReference type="CDD" id="cd00429">
    <property type="entry name" value="RPE"/>
    <property type="match status" value="1"/>
</dbReference>
<gene>
    <name evidence="8" type="primary">SPOSA6832_05137</name>
</gene>
<dbReference type="EMBL" id="CENE01000084">
    <property type="protein sequence ID" value="CEQ43227.1"/>
    <property type="molecule type" value="Genomic_DNA"/>
</dbReference>
<keyword evidence="4" id="KW-0413">Isomerase</keyword>
<accession>A0A0D6ESZ5</accession>
<evidence type="ECO:0000256" key="1">
    <source>
        <dbReference type="ARBA" id="ARBA00005016"/>
    </source>
</evidence>
<evidence type="ECO:0000256" key="2">
    <source>
        <dbReference type="ARBA" id="ARBA00013920"/>
    </source>
</evidence>
<dbReference type="PANTHER" id="PTHR11749">
    <property type="entry name" value="RIBULOSE-5-PHOSPHATE-3-EPIMERASE"/>
    <property type="match status" value="1"/>
</dbReference>
<evidence type="ECO:0000256" key="6">
    <source>
        <dbReference type="ARBA" id="ARBA00029933"/>
    </source>
</evidence>
<name>A0A0D6ESZ5_SPOSA</name>
<evidence type="ECO:0000256" key="3">
    <source>
        <dbReference type="ARBA" id="ARBA00022723"/>
    </source>
</evidence>
<dbReference type="InterPro" id="IPR011060">
    <property type="entry name" value="RibuloseP-bd_barrel"/>
</dbReference>
<dbReference type="GO" id="GO:0016857">
    <property type="term" value="F:racemase and epimerase activity, acting on carbohydrates and derivatives"/>
    <property type="evidence" value="ECO:0007669"/>
    <property type="project" value="InterPro"/>
</dbReference>
<dbReference type="Gene3D" id="3.20.20.70">
    <property type="entry name" value="Aldolase class I"/>
    <property type="match status" value="3"/>
</dbReference>